<protein>
    <recommendedName>
        <fullName evidence="7">Zn(2)-C6 fungal-type domain-containing protein</fullName>
    </recommendedName>
</protein>
<dbReference type="GO" id="GO:0005634">
    <property type="term" value="C:nucleus"/>
    <property type="evidence" value="ECO:0007669"/>
    <property type="project" value="UniProtKB-SubCell"/>
</dbReference>
<dbReference type="GO" id="GO:0000981">
    <property type="term" value="F:DNA-binding transcription factor activity, RNA polymerase II-specific"/>
    <property type="evidence" value="ECO:0007669"/>
    <property type="project" value="InterPro"/>
</dbReference>
<evidence type="ECO:0000256" key="3">
    <source>
        <dbReference type="ARBA" id="ARBA00023015"/>
    </source>
</evidence>
<keyword evidence="4" id="KW-0804">Transcription</keyword>
<evidence type="ECO:0000256" key="4">
    <source>
        <dbReference type="ARBA" id="ARBA00023163"/>
    </source>
</evidence>
<feature type="region of interest" description="Disordered" evidence="6">
    <location>
        <begin position="370"/>
        <end position="411"/>
    </location>
</feature>
<dbReference type="GO" id="GO:0008270">
    <property type="term" value="F:zinc ion binding"/>
    <property type="evidence" value="ECO:0007669"/>
    <property type="project" value="InterPro"/>
</dbReference>
<accession>A0A8H7D579</accession>
<feature type="compositionally biased region" description="Polar residues" evidence="6">
    <location>
        <begin position="106"/>
        <end position="115"/>
    </location>
</feature>
<dbReference type="PANTHER" id="PTHR47338:SF29">
    <property type="entry name" value="ZN(2)-C6 FUNGAL-TYPE DOMAIN-CONTAINING PROTEIN"/>
    <property type="match status" value="1"/>
</dbReference>
<feature type="compositionally biased region" description="Low complexity" evidence="6">
    <location>
        <begin position="374"/>
        <end position="390"/>
    </location>
</feature>
<evidence type="ECO:0000313" key="8">
    <source>
        <dbReference type="EMBL" id="KAF7359802.1"/>
    </source>
</evidence>
<dbReference type="InterPro" id="IPR050815">
    <property type="entry name" value="TF_fung"/>
</dbReference>
<comment type="caution">
    <text evidence="8">The sequence shown here is derived from an EMBL/GenBank/DDBJ whole genome shotgun (WGS) entry which is preliminary data.</text>
</comment>
<feature type="compositionally biased region" description="Polar residues" evidence="6">
    <location>
        <begin position="125"/>
        <end position="136"/>
    </location>
</feature>
<dbReference type="PROSITE" id="PS50048">
    <property type="entry name" value="ZN2_CY6_FUNGAL_2"/>
    <property type="match status" value="1"/>
</dbReference>
<feature type="region of interest" description="Disordered" evidence="6">
    <location>
        <begin position="51"/>
        <end position="70"/>
    </location>
</feature>
<dbReference type="SUPFAM" id="SSF57701">
    <property type="entry name" value="Zn2/Cys6 DNA-binding domain"/>
    <property type="match status" value="1"/>
</dbReference>
<evidence type="ECO:0000313" key="9">
    <source>
        <dbReference type="Proteomes" id="UP000620124"/>
    </source>
</evidence>
<evidence type="ECO:0000256" key="5">
    <source>
        <dbReference type="ARBA" id="ARBA00023242"/>
    </source>
</evidence>
<organism evidence="8 9">
    <name type="scientific">Mycena venus</name>
    <dbReference type="NCBI Taxonomy" id="2733690"/>
    <lineage>
        <taxon>Eukaryota</taxon>
        <taxon>Fungi</taxon>
        <taxon>Dikarya</taxon>
        <taxon>Basidiomycota</taxon>
        <taxon>Agaricomycotina</taxon>
        <taxon>Agaricomycetes</taxon>
        <taxon>Agaricomycetidae</taxon>
        <taxon>Agaricales</taxon>
        <taxon>Marasmiineae</taxon>
        <taxon>Mycenaceae</taxon>
        <taxon>Mycena</taxon>
    </lineage>
</organism>
<dbReference type="SMART" id="SM00066">
    <property type="entry name" value="GAL4"/>
    <property type="match status" value="1"/>
</dbReference>
<sequence>MSMTDFAGLGESSSALTPVHRGPKACTNCRRRKIKCDGARPLCSQCRLRPPRSKEPCQYPRPDSQQIAQEGNPTQMLETIAALRNRIEELEYLNTPDPSRIYLNQPYESGSSGSRSPDLPDLSGLNFTQSRATPSPANMPEPPSDLVASLVDGFLERFANSGYFFFNPSQFRQSALLPLPFGHRDRPSPALLSAAYLWGSVLSHISHAPYTPDAFLTCVLQNIPQDLMGIVGNPQLVLDTIQAEVLLSFYYLHTARSVQGRYHASAACSIALGANLHLVRSPQHHAPFPPFTLQTSLPLLQNAAEEATRVDAFWAVVIINNLWAGAEGSPSPVPYAINIDSPWPSSSRGGATITKFLNGNDEHGSSAVARLAKAHPSSSSALSPSQHAQSENPTPPPSPRSTSACTPSRPPSLPLPGAAHILVLTHALVDLAIVRLHAPYTRTSESARAKCLAAAARVVVGVGAVNILDGARNTDPMLGSVYAGVASIYINEIMALRQHGGSRSPRAQAQARELETRLGTLMSAMASLAAYSPLIERCFVDMRTAYAAMSVSG</sequence>
<reference evidence="8" key="1">
    <citation type="submission" date="2020-05" db="EMBL/GenBank/DDBJ databases">
        <title>Mycena genomes resolve the evolution of fungal bioluminescence.</title>
        <authorList>
            <person name="Tsai I.J."/>
        </authorList>
    </citation>
    <scope>NUCLEOTIDE SEQUENCE</scope>
    <source>
        <strain evidence="8">CCC161011</strain>
    </source>
</reference>
<comment type="subcellular location">
    <subcellularLocation>
        <location evidence="1">Nucleus</location>
    </subcellularLocation>
</comment>
<keyword evidence="3" id="KW-0805">Transcription regulation</keyword>
<keyword evidence="5" id="KW-0539">Nucleus</keyword>
<feature type="region of interest" description="Disordered" evidence="6">
    <location>
        <begin position="101"/>
        <end position="142"/>
    </location>
</feature>
<feature type="domain" description="Zn(2)-C6 fungal-type" evidence="7">
    <location>
        <begin position="25"/>
        <end position="59"/>
    </location>
</feature>
<evidence type="ECO:0000256" key="1">
    <source>
        <dbReference type="ARBA" id="ARBA00004123"/>
    </source>
</evidence>
<dbReference type="EMBL" id="JACAZI010000005">
    <property type="protein sequence ID" value="KAF7359802.1"/>
    <property type="molecule type" value="Genomic_DNA"/>
</dbReference>
<feature type="region of interest" description="Disordered" evidence="6">
    <location>
        <begin position="1"/>
        <end position="24"/>
    </location>
</feature>
<dbReference type="PANTHER" id="PTHR47338">
    <property type="entry name" value="ZN(II)2CYS6 TRANSCRIPTION FACTOR (EUROFUNG)-RELATED"/>
    <property type="match status" value="1"/>
</dbReference>
<evidence type="ECO:0000259" key="7">
    <source>
        <dbReference type="PROSITE" id="PS50048"/>
    </source>
</evidence>
<evidence type="ECO:0000256" key="6">
    <source>
        <dbReference type="SAM" id="MobiDB-lite"/>
    </source>
</evidence>
<dbReference type="Proteomes" id="UP000620124">
    <property type="component" value="Unassembled WGS sequence"/>
</dbReference>
<keyword evidence="9" id="KW-1185">Reference proteome</keyword>
<proteinExistence type="predicted"/>
<dbReference type="Gene3D" id="4.10.240.10">
    <property type="entry name" value="Zn(2)-C6 fungal-type DNA-binding domain"/>
    <property type="match status" value="1"/>
</dbReference>
<dbReference type="OrthoDB" id="5600212at2759"/>
<name>A0A8H7D579_9AGAR</name>
<dbReference type="Pfam" id="PF00172">
    <property type="entry name" value="Zn_clus"/>
    <property type="match status" value="1"/>
</dbReference>
<dbReference type="InterPro" id="IPR001138">
    <property type="entry name" value="Zn2Cys6_DnaBD"/>
</dbReference>
<dbReference type="CDD" id="cd00067">
    <property type="entry name" value="GAL4"/>
    <property type="match status" value="1"/>
</dbReference>
<gene>
    <name evidence="8" type="ORF">MVEN_00705400</name>
</gene>
<dbReference type="AlphaFoldDB" id="A0A8H7D579"/>
<dbReference type="InterPro" id="IPR036864">
    <property type="entry name" value="Zn2-C6_fun-type_DNA-bd_sf"/>
</dbReference>
<keyword evidence="2" id="KW-0479">Metal-binding</keyword>
<dbReference type="CDD" id="cd12148">
    <property type="entry name" value="fungal_TF_MHR"/>
    <property type="match status" value="1"/>
</dbReference>
<evidence type="ECO:0000256" key="2">
    <source>
        <dbReference type="ARBA" id="ARBA00022723"/>
    </source>
</evidence>